<evidence type="ECO:0000313" key="11">
    <source>
        <dbReference type="EMBL" id="KWK80551.1"/>
    </source>
</evidence>
<dbReference type="PROSITE" id="PS00216">
    <property type="entry name" value="SUGAR_TRANSPORT_1"/>
    <property type="match status" value="1"/>
</dbReference>
<dbReference type="GO" id="GO:0005886">
    <property type="term" value="C:plasma membrane"/>
    <property type="evidence" value="ECO:0007669"/>
    <property type="project" value="UniProtKB-SubCell"/>
</dbReference>
<feature type="transmembrane region" description="Helical" evidence="8">
    <location>
        <begin position="344"/>
        <end position="365"/>
    </location>
</feature>
<reference evidence="11 12" key="1">
    <citation type="submission" date="2015-11" db="EMBL/GenBank/DDBJ databases">
        <title>Expanding the genomic diversity of Burkholderia species for the development of highly accurate diagnostics.</title>
        <authorList>
            <person name="Sahl J."/>
            <person name="Keim P."/>
            <person name="Wagner D."/>
        </authorList>
    </citation>
    <scope>NUCLEOTIDE SEQUENCE [LARGE SCALE GENOMIC DNA]</scope>
    <source>
        <strain evidence="11 12">MSMB782WGS</strain>
    </source>
</reference>
<feature type="transmembrane region" description="Helical" evidence="8">
    <location>
        <begin position="214"/>
        <end position="233"/>
    </location>
</feature>
<dbReference type="CDD" id="cd17320">
    <property type="entry name" value="MFS_MdfA_MDR_like"/>
    <property type="match status" value="1"/>
</dbReference>
<dbReference type="Gene3D" id="1.20.1720.10">
    <property type="entry name" value="Multidrug resistance protein D"/>
    <property type="match status" value="1"/>
</dbReference>
<keyword evidence="4" id="KW-1003">Cell membrane</keyword>
<gene>
    <name evidence="11" type="ORF">WM16_04605</name>
</gene>
<dbReference type="NCBIfam" id="TIGR00710">
    <property type="entry name" value="efflux_Bcr_CflA"/>
    <property type="match status" value="1"/>
</dbReference>
<keyword evidence="6 8" id="KW-1133">Transmembrane helix</keyword>
<evidence type="ECO:0000259" key="10">
    <source>
        <dbReference type="PROSITE" id="PS50850"/>
    </source>
</evidence>
<comment type="caution">
    <text evidence="8">Lacks conserved residue(s) required for the propagation of feature annotation.</text>
</comment>
<dbReference type="InterPro" id="IPR036259">
    <property type="entry name" value="MFS_trans_sf"/>
</dbReference>
<feature type="transmembrane region" description="Helical" evidence="8">
    <location>
        <begin position="245"/>
        <end position="268"/>
    </location>
</feature>
<proteinExistence type="inferred from homology"/>
<evidence type="ECO:0000256" key="1">
    <source>
        <dbReference type="ARBA" id="ARBA00004651"/>
    </source>
</evidence>
<feature type="domain" description="Major facilitator superfamily (MFS) profile" evidence="10">
    <location>
        <begin position="11"/>
        <end position="394"/>
    </location>
</feature>
<evidence type="ECO:0000256" key="2">
    <source>
        <dbReference type="ARBA" id="ARBA00006236"/>
    </source>
</evidence>
<evidence type="ECO:0000313" key="12">
    <source>
        <dbReference type="Proteomes" id="UP000065504"/>
    </source>
</evidence>
<dbReference type="Proteomes" id="UP000065504">
    <property type="component" value="Unassembled WGS sequence"/>
</dbReference>
<keyword evidence="5 8" id="KW-0812">Transmembrane</keyword>
<feature type="transmembrane region" description="Helical" evidence="8">
    <location>
        <begin position="106"/>
        <end position="123"/>
    </location>
</feature>
<evidence type="ECO:0000256" key="3">
    <source>
        <dbReference type="ARBA" id="ARBA00022448"/>
    </source>
</evidence>
<evidence type="ECO:0000256" key="8">
    <source>
        <dbReference type="RuleBase" id="RU365088"/>
    </source>
</evidence>
<organism evidence="11 12">
    <name type="scientific">Burkholderia ubonensis</name>
    <dbReference type="NCBI Taxonomy" id="101571"/>
    <lineage>
        <taxon>Bacteria</taxon>
        <taxon>Pseudomonadati</taxon>
        <taxon>Pseudomonadota</taxon>
        <taxon>Betaproteobacteria</taxon>
        <taxon>Burkholderiales</taxon>
        <taxon>Burkholderiaceae</taxon>
        <taxon>Burkholderia</taxon>
        <taxon>Burkholderia cepacia complex</taxon>
    </lineage>
</organism>
<comment type="subcellular location">
    <subcellularLocation>
        <location evidence="8">Cell inner membrane</location>
        <topology evidence="8">Multi-pass membrane protein</topology>
    </subcellularLocation>
    <subcellularLocation>
        <location evidence="1">Cell membrane</location>
        <topology evidence="1">Multi-pass membrane protein</topology>
    </subcellularLocation>
</comment>
<feature type="transmembrane region" description="Helical" evidence="8">
    <location>
        <begin position="280"/>
        <end position="301"/>
    </location>
</feature>
<feature type="transmembrane region" description="Helical" evidence="8">
    <location>
        <begin position="49"/>
        <end position="65"/>
    </location>
</feature>
<comment type="caution">
    <text evidence="11">The sequence shown here is derived from an EMBL/GenBank/DDBJ whole genome shotgun (WGS) entry which is preliminary data.</text>
</comment>
<keyword evidence="3 8" id="KW-0813">Transport</keyword>
<dbReference type="SUPFAM" id="SSF103473">
    <property type="entry name" value="MFS general substrate transporter"/>
    <property type="match status" value="1"/>
</dbReference>
<dbReference type="InterPro" id="IPR020846">
    <property type="entry name" value="MFS_dom"/>
</dbReference>
<dbReference type="GO" id="GO:1990961">
    <property type="term" value="P:xenobiotic detoxification by transmembrane export across the plasma membrane"/>
    <property type="evidence" value="ECO:0007669"/>
    <property type="project" value="InterPro"/>
</dbReference>
<feature type="region of interest" description="Disordered" evidence="9">
    <location>
        <begin position="393"/>
        <end position="429"/>
    </location>
</feature>
<evidence type="ECO:0000256" key="7">
    <source>
        <dbReference type="ARBA" id="ARBA00023136"/>
    </source>
</evidence>
<dbReference type="InterPro" id="IPR050189">
    <property type="entry name" value="MFS_Efflux_Transporters"/>
</dbReference>
<accession>A0A108CU24</accession>
<feature type="compositionally biased region" description="Basic and acidic residues" evidence="9">
    <location>
        <begin position="411"/>
        <end position="429"/>
    </location>
</feature>
<feature type="transmembrane region" description="Helical" evidence="8">
    <location>
        <begin position="371"/>
        <end position="390"/>
    </location>
</feature>
<feature type="transmembrane region" description="Helical" evidence="8">
    <location>
        <begin position="307"/>
        <end position="332"/>
    </location>
</feature>
<comment type="similarity">
    <text evidence="2 8">Belongs to the major facilitator superfamily. Bcr/CmlA family.</text>
</comment>
<dbReference type="PANTHER" id="PTHR43124:SF3">
    <property type="entry name" value="CHLORAMPHENICOL EFFLUX PUMP RV0191"/>
    <property type="match status" value="1"/>
</dbReference>
<feature type="transmembrane region" description="Helical" evidence="8">
    <location>
        <begin position="166"/>
        <end position="185"/>
    </location>
</feature>
<dbReference type="Pfam" id="PF07690">
    <property type="entry name" value="MFS_1"/>
    <property type="match status" value="1"/>
</dbReference>
<dbReference type="InterPro" id="IPR004812">
    <property type="entry name" value="Efflux_drug-R_Bcr/CmlA"/>
</dbReference>
<keyword evidence="7 8" id="KW-0472">Membrane</keyword>
<sequence length="429" mass="45218">MKTRSLPQWGWLFLLMLVVCLPRVTIDAYLPSLPAMADALHGTDAQLQLTLTLYMAGYALSMLVSGPLSDRYGRRPVLLGGLCIYVAASVACAWSTSIPALVCARIFQALGGCSGTVIGRVIVRERFPAALQATLLSRISAGMALSPVIAPLAGSAVAGWLGWRGVFAWLAAGGLVATAMVLRHLPETRERDTRPAPGPGLLRTYAGLLRERRFLRYALAISLVYCTYFPFIAESSTLFQRHMGVSGPVYAAIFGLTVLGYLIGSSVFRRSSGRWKADSVIAAAACINVAGAVMLWAGGAVAPASAAAIVVPMFFMMIAVGIAIPACQFAVMQPYTKIAGTASGLFFFIQMAIASGCGGVLAGWSDGTARPMIAVTVCASVAFLGVVVGLRERSGGPAGRRRRGEGGGGRLTRDTGVSERRHEGKDHVM</sequence>
<feature type="transmembrane region" description="Helical" evidence="8">
    <location>
        <begin position="135"/>
        <end position="160"/>
    </location>
</feature>
<evidence type="ECO:0000256" key="4">
    <source>
        <dbReference type="ARBA" id="ARBA00022475"/>
    </source>
</evidence>
<dbReference type="EMBL" id="LPLU01000043">
    <property type="protein sequence ID" value="KWK80551.1"/>
    <property type="molecule type" value="Genomic_DNA"/>
</dbReference>
<dbReference type="PANTHER" id="PTHR43124">
    <property type="entry name" value="PURINE EFFLUX PUMP PBUE"/>
    <property type="match status" value="1"/>
</dbReference>
<dbReference type="AlphaFoldDB" id="A0A108CU24"/>
<dbReference type="PROSITE" id="PS50850">
    <property type="entry name" value="MFS"/>
    <property type="match status" value="1"/>
</dbReference>
<evidence type="ECO:0000256" key="6">
    <source>
        <dbReference type="ARBA" id="ARBA00022989"/>
    </source>
</evidence>
<dbReference type="GO" id="GO:0042910">
    <property type="term" value="F:xenobiotic transmembrane transporter activity"/>
    <property type="evidence" value="ECO:0007669"/>
    <property type="project" value="InterPro"/>
</dbReference>
<dbReference type="InterPro" id="IPR005829">
    <property type="entry name" value="Sugar_transporter_CS"/>
</dbReference>
<feature type="transmembrane region" description="Helical" evidence="8">
    <location>
        <begin position="77"/>
        <end position="100"/>
    </location>
</feature>
<dbReference type="RefSeq" id="WP_060233112.1">
    <property type="nucleotide sequence ID" value="NZ_LPLU01000043.1"/>
</dbReference>
<keyword evidence="8" id="KW-0997">Cell inner membrane</keyword>
<dbReference type="InterPro" id="IPR011701">
    <property type="entry name" value="MFS"/>
</dbReference>
<name>A0A108CU24_9BURK</name>
<evidence type="ECO:0000256" key="9">
    <source>
        <dbReference type="SAM" id="MobiDB-lite"/>
    </source>
</evidence>
<protein>
    <recommendedName>
        <fullName evidence="8">Bcr/CflA family efflux transporter</fullName>
    </recommendedName>
</protein>
<evidence type="ECO:0000256" key="5">
    <source>
        <dbReference type="ARBA" id="ARBA00022692"/>
    </source>
</evidence>